<dbReference type="EMBL" id="FTOD01000014">
    <property type="protein sequence ID" value="SIT13007.1"/>
    <property type="molecule type" value="Genomic_DNA"/>
</dbReference>
<dbReference type="HAMAP" id="MF_00974">
    <property type="entry name" value="DNA_primase_DnaG"/>
    <property type="match status" value="1"/>
</dbReference>
<dbReference type="InterPro" id="IPR002694">
    <property type="entry name" value="Znf_CHC2"/>
</dbReference>
<comment type="similarity">
    <text evidence="12 13">Belongs to the DnaG primase family.</text>
</comment>
<keyword evidence="2 12" id="KW-0639">Primosome</keyword>
<dbReference type="GO" id="GO:0008270">
    <property type="term" value="F:zinc ion binding"/>
    <property type="evidence" value="ECO:0007669"/>
    <property type="project" value="UniProtKB-UniRule"/>
</dbReference>
<dbReference type="GO" id="GO:0005737">
    <property type="term" value="C:cytoplasm"/>
    <property type="evidence" value="ECO:0007669"/>
    <property type="project" value="TreeGrafter"/>
</dbReference>
<feature type="region of interest" description="Disordered" evidence="15">
    <location>
        <begin position="438"/>
        <end position="473"/>
    </location>
</feature>
<keyword evidence="5 12" id="KW-0235">DNA replication</keyword>
<dbReference type="InterPro" id="IPR006295">
    <property type="entry name" value="DNA_primase_DnaG"/>
</dbReference>
<organism evidence="17 18">
    <name type="scientific">Kroppenstedtia eburnea</name>
    <dbReference type="NCBI Taxonomy" id="714067"/>
    <lineage>
        <taxon>Bacteria</taxon>
        <taxon>Bacillati</taxon>
        <taxon>Bacillota</taxon>
        <taxon>Bacilli</taxon>
        <taxon>Bacillales</taxon>
        <taxon>Thermoactinomycetaceae</taxon>
        <taxon>Kroppenstedtia</taxon>
    </lineage>
</organism>
<evidence type="ECO:0000256" key="14">
    <source>
        <dbReference type="PIRSR" id="PIRSR002811-1"/>
    </source>
</evidence>
<dbReference type="InterPro" id="IPR050219">
    <property type="entry name" value="DnaG_primase"/>
</dbReference>
<evidence type="ECO:0000256" key="2">
    <source>
        <dbReference type="ARBA" id="ARBA00022515"/>
    </source>
</evidence>
<dbReference type="SMART" id="SM00400">
    <property type="entry name" value="ZnF_CHCC"/>
    <property type="match status" value="1"/>
</dbReference>
<evidence type="ECO:0000256" key="11">
    <source>
        <dbReference type="ARBA" id="ARBA00023163"/>
    </source>
</evidence>
<dbReference type="OrthoDB" id="9803773at2"/>
<dbReference type="Gene3D" id="3.40.1360.10">
    <property type="match status" value="1"/>
</dbReference>
<comment type="cofactor">
    <cofactor evidence="12 13 14">
        <name>Zn(2+)</name>
        <dbReference type="ChEBI" id="CHEBI:29105"/>
    </cofactor>
    <text evidence="12 13 14">Binds 1 zinc ion per monomer.</text>
</comment>
<dbReference type="InterPro" id="IPR030846">
    <property type="entry name" value="DnaG_bac"/>
</dbReference>
<dbReference type="Pfam" id="PF01807">
    <property type="entry name" value="Zn_ribbon_DnaG"/>
    <property type="match status" value="1"/>
</dbReference>
<dbReference type="PIRSF" id="PIRSF002811">
    <property type="entry name" value="DnaG"/>
    <property type="match status" value="1"/>
</dbReference>
<dbReference type="InterPro" id="IPR034151">
    <property type="entry name" value="TOPRIM_DnaG_bac"/>
</dbReference>
<dbReference type="Gene3D" id="1.10.860.10">
    <property type="entry name" value="DNAb Helicase, Chain A"/>
    <property type="match status" value="1"/>
</dbReference>
<dbReference type="SUPFAM" id="SSF48024">
    <property type="entry name" value="N-terminal domain of DnaB helicase"/>
    <property type="match status" value="1"/>
</dbReference>
<evidence type="ECO:0000256" key="6">
    <source>
        <dbReference type="ARBA" id="ARBA00022723"/>
    </source>
</evidence>
<dbReference type="CDD" id="cd03364">
    <property type="entry name" value="TOPRIM_DnaG_primases"/>
    <property type="match status" value="1"/>
</dbReference>
<gene>
    <name evidence="12" type="primary">dnaG</name>
    <name evidence="17" type="ORF">SAMN05421790_11419</name>
</gene>
<dbReference type="GO" id="GO:0006269">
    <property type="term" value="P:DNA replication, synthesis of primer"/>
    <property type="evidence" value="ECO:0007669"/>
    <property type="project" value="UniProtKB-UniRule"/>
</dbReference>
<dbReference type="Pfam" id="PF10410">
    <property type="entry name" value="DnaB_bind"/>
    <property type="match status" value="1"/>
</dbReference>
<keyword evidence="18" id="KW-1185">Reference proteome</keyword>
<keyword evidence="6 12" id="KW-0479">Metal-binding</keyword>
<comment type="subunit">
    <text evidence="12">Monomer. Interacts with DnaB.</text>
</comment>
<evidence type="ECO:0000256" key="9">
    <source>
        <dbReference type="ARBA" id="ARBA00022842"/>
    </source>
</evidence>
<reference evidence="18" key="1">
    <citation type="submission" date="2017-01" db="EMBL/GenBank/DDBJ databases">
        <authorList>
            <person name="Varghese N."/>
            <person name="Submissions S."/>
        </authorList>
    </citation>
    <scope>NUCLEOTIDE SEQUENCE [LARGE SCALE GENOMIC DNA]</scope>
    <source>
        <strain evidence="18">DSM 45196</strain>
    </source>
</reference>
<dbReference type="GO" id="GO:0000428">
    <property type="term" value="C:DNA-directed RNA polymerase complex"/>
    <property type="evidence" value="ECO:0007669"/>
    <property type="project" value="UniProtKB-KW"/>
</dbReference>
<keyword evidence="8 12" id="KW-0862">Zinc</keyword>
<feature type="zinc finger region" description="CHC2-type" evidence="12 14">
    <location>
        <begin position="40"/>
        <end position="64"/>
    </location>
</feature>
<dbReference type="SUPFAM" id="SSF56731">
    <property type="entry name" value="DNA primase core"/>
    <property type="match status" value="1"/>
</dbReference>
<dbReference type="EC" id="2.7.7.101" evidence="12"/>
<dbReference type="InterPro" id="IPR036977">
    <property type="entry name" value="DNA_primase_Znf_CHC2"/>
</dbReference>
<evidence type="ECO:0000256" key="3">
    <source>
        <dbReference type="ARBA" id="ARBA00022679"/>
    </source>
</evidence>
<evidence type="ECO:0000259" key="16">
    <source>
        <dbReference type="PROSITE" id="PS50880"/>
    </source>
</evidence>
<dbReference type="PROSITE" id="PS50880">
    <property type="entry name" value="TOPRIM"/>
    <property type="match status" value="1"/>
</dbReference>
<dbReference type="Pfam" id="PF00772">
    <property type="entry name" value="DnaB"/>
    <property type="match status" value="1"/>
</dbReference>
<dbReference type="Gene3D" id="3.90.980.10">
    <property type="entry name" value="DNA primase, catalytic core, N-terminal domain"/>
    <property type="match status" value="1"/>
</dbReference>
<comment type="domain">
    <text evidence="12">Contains an N-terminal zinc-binding domain, a central core domain that contains the primase activity, and a C-terminal DnaB-binding domain.</text>
</comment>
<comment type="function">
    <text evidence="12 13">RNA polymerase that catalyzes the synthesis of short RNA molecules used as primers for DNA polymerase during DNA replication.</text>
</comment>
<evidence type="ECO:0000256" key="7">
    <source>
        <dbReference type="ARBA" id="ARBA00022771"/>
    </source>
</evidence>
<name>A0A1N7PRE0_9BACL</name>
<dbReference type="InterPro" id="IPR007693">
    <property type="entry name" value="DNA_helicase_DnaB-like_N"/>
</dbReference>
<feature type="compositionally biased region" description="Basic and acidic residues" evidence="15">
    <location>
        <begin position="463"/>
        <end position="473"/>
    </location>
</feature>
<dbReference type="GO" id="GO:0003899">
    <property type="term" value="F:DNA-directed RNA polymerase activity"/>
    <property type="evidence" value="ECO:0007669"/>
    <property type="project" value="UniProtKB-UniRule"/>
</dbReference>
<dbReference type="AlphaFoldDB" id="A0A1N7PRE0"/>
<dbReference type="Proteomes" id="UP000186795">
    <property type="component" value="Unassembled WGS sequence"/>
</dbReference>
<evidence type="ECO:0000313" key="17">
    <source>
        <dbReference type="EMBL" id="SIT13007.1"/>
    </source>
</evidence>
<evidence type="ECO:0000256" key="10">
    <source>
        <dbReference type="ARBA" id="ARBA00023125"/>
    </source>
</evidence>
<dbReference type="FunFam" id="3.90.980.10:FF:000001">
    <property type="entry name" value="DNA primase"/>
    <property type="match status" value="1"/>
</dbReference>
<evidence type="ECO:0000256" key="5">
    <source>
        <dbReference type="ARBA" id="ARBA00022705"/>
    </source>
</evidence>
<feature type="domain" description="Toprim" evidence="16">
    <location>
        <begin position="264"/>
        <end position="345"/>
    </location>
</feature>
<evidence type="ECO:0000256" key="4">
    <source>
        <dbReference type="ARBA" id="ARBA00022695"/>
    </source>
</evidence>
<keyword evidence="4 12" id="KW-0548">Nucleotidyltransferase</keyword>
<evidence type="ECO:0000313" key="18">
    <source>
        <dbReference type="Proteomes" id="UP000186795"/>
    </source>
</evidence>
<proteinExistence type="inferred from homology"/>
<dbReference type="NCBIfam" id="TIGR01391">
    <property type="entry name" value="dnaG"/>
    <property type="match status" value="1"/>
</dbReference>
<dbReference type="Pfam" id="PF13155">
    <property type="entry name" value="Toprim_2"/>
    <property type="match status" value="1"/>
</dbReference>
<evidence type="ECO:0000256" key="13">
    <source>
        <dbReference type="PIRNR" id="PIRNR002811"/>
    </source>
</evidence>
<dbReference type="InterPro" id="IPR013264">
    <property type="entry name" value="DNAG_N"/>
</dbReference>
<protein>
    <recommendedName>
        <fullName evidence="12 13">DNA primase</fullName>
        <ecNumber evidence="12">2.7.7.101</ecNumber>
    </recommendedName>
</protein>
<keyword evidence="11 12" id="KW-0804">Transcription</keyword>
<dbReference type="FunFam" id="3.90.580.10:FF:000001">
    <property type="entry name" value="DNA primase"/>
    <property type="match status" value="1"/>
</dbReference>
<dbReference type="SMART" id="SM00493">
    <property type="entry name" value="TOPRIM"/>
    <property type="match status" value="1"/>
</dbReference>
<dbReference type="GO" id="GO:1990077">
    <property type="term" value="C:primosome complex"/>
    <property type="evidence" value="ECO:0007669"/>
    <property type="project" value="UniProtKB-KW"/>
</dbReference>
<evidence type="ECO:0000256" key="1">
    <source>
        <dbReference type="ARBA" id="ARBA00022478"/>
    </source>
</evidence>
<evidence type="ECO:0000256" key="8">
    <source>
        <dbReference type="ARBA" id="ARBA00022833"/>
    </source>
</evidence>
<keyword evidence="10 12" id="KW-0238">DNA-binding</keyword>
<keyword evidence="1 12" id="KW-0240">DNA-directed RNA polymerase</keyword>
<keyword evidence="7 12" id="KW-0863">Zinc-finger</keyword>
<dbReference type="InterPro" id="IPR037068">
    <property type="entry name" value="DNA_primase_core_N_sf"/>
</dbReference>
<dbReference type="PANTHER" id="PTHR30313:SF2">
    <property type="entry name" value="DNA PRIMASE"/>
    <property type="match status" value="1"/>
</dbReference>
<dbReference type="PANTHER" id="PTHR30313">
    <property type="entry name" value="DNA PRIMASE"/>
    <property type="match status" value="1"/>
</dbReference>
<dbReference type="GO" id="GO:0005524">
    <property type="term" value="F:ATP binding"/>
    <property type="evidence" value="ECO:0007669"/>
    <property type="project" value="InterPro"/>
</dbReference>
<dbReference type="GO" id="GO:0003677">
    <property type="term" value="F:DNA binding"/>
    <property type="evidence" value="ECO:0007669"/>
    <property type="project" value="UniProtKB-KW"/>
</dbReference>
<dbReference type="InterPro" id="IPR016136">
    <property type="entry name" value="DNA_helicase_N/primase_C"/>
</dbReference>
<dbReference type="InterPro" id="IPR019475">
    <property type="entry name" value="DNA_primase_DnaB-bd"/>
</dbReference>
<dbReference type="SUPFAM" id="SSF57783">
    <property type="entry name" value="Zinc beta-ribbon"/>
    <property type="match status" value="1"/>
</dbReference>
<dbReference type="InterPro" id="IPR036185">
    <property type="entry name" value="DNA_heli_DnaB-like_N_sf"/>
</dbReference>
<dbReference type="Pfam" id="PF08275">
    <property type="entry name" value="DNAG_N"/>
    <property type="match status" value="1"/>
</dbReference>
<evidence type="ECO:0000256" key="12">
    <source>
        <dbReference type="HAMAP-Rule" id="MF_00974"/>
    </source>
</evidence>
<comment type="catalytic activity">
    <reaction evidence="12">
        <text>ssDNA + n NTP = ssDNA/pppN(pN)n-1 hybrid + (n-1) diphosphate.</text>
        <dbReference type="EC" id="2.7.7.101"/>
    </reaction>
</comment>
<accession>A0A1N7PRE0</accession>
<keyword evidence="9" id="KW-0460">Magnesium</keyword>
<sequence length="610" mass="69117">MGGRIPDDVIDRIRDHFDIVDVVGQTVQLKKSGRNFFGLCPFHSERTPSFSVSPDKQIYYCFGCGAGGDVIRFLMETEQLTFVEAITQLADQAGIQLPRSQGEMRRDPEEEKRQQLRKVTELAARLYHHLLLESDHGAQAREYLTERGITRGTMEEFQLGFSPDSYHFLHSFLKRRGVDEKTAVEAGLLVERDSSRGPSACFDRFRGRIMFPIHDTQGRVIAFGGRVLGEGQPKYLNSPETTLFYKGKFLYNLHRARKAVRKAEQAILFEGYMDVISAWQAGVFTGVATLGTALTESQARVIRRNAGTAVICYDSDRAGQNAADRAAEVLKEQGCVVKVAKMPPGMDPDDYVRSRGADSFSGEVIAQALPYPAFKLESLKAGFNLRDEEEKMGYLTRAIEVIAELPRAIEQDHYLRRLAEEFHLSLDALKQELRRIASKKRGSNGDKGTGKWNNGYHRGKHMVGQERRPQAHEQAEKRLLTAMMHDRSVADRVMKTVGADFNIEIHAAIAAYLYSYYSEGHPADPGRFLRYLKDDRLLREASGLVILDTPEVTEEEISDYIRHIRNYPLHKEIERKKEQVKQAERAGDIAEATRLGVELIRLREKVHKQA</sequence>
<dbReference type="GO" id="GO:0003678">
    <property type="term" value="F:DNA helicase activity"/>
    <property type="evidence" value="ECO:0007669"/>
    <property type="project" value="InterPro"/>
</dbReference>
<dbReference type="Gene3D" id="3.90.580.10">
    <property type="entry name" value="Zinc finger, CHC2-type domain"/>
    <property type="match status" value="1"/>
</dbReference>
<dbReference type="RefSeq" id="WP_040387294.1">
    <property type="nucleotide sequence ID" value="NZ_CP048103.1"/>
</dbReference>
<dbReference type="InterPro" id="IPR006171">
    <property type="entry name" value="TOPRIM_dom"/>
</dbReference>
<keyword evidence="3 12" id="KW-0808">Transferase</keyword>
<evidence type="ECO:0000256" key="15">
    <source>
        <dbReference type="SAM" id="MobiDB-lite"/>
    </source>
</evidence>